<dbReference type="RefSeq" id="XP_007673827.1">
    <property type="nucleotide sequence ID" value="XM_007675637.1"/>
</dbReference>
<evidence type="ECO:0000259" key="6">
    <source>
        <dbReference type="PROSITE" id="PS50850"/>
    </source>
</evidence>
<protein>
    <recommendedName>
        <fullName evidence="6">Major facilitator superfamily (MFS) profile domain-containing protein</fullName>
    </recommendedName>
</protein>
<feature type="transmembrane region" description="Helical" evidence="5">
    <location>
        <begin position="328"/>
        <end position="354"/>
    </location>
</feature>
<feature type="transmembrane region" description="Helical" evidence="5">
    <location>
        <begin position="138"/>
        <end position="155"/>
    </location>
</feature>
<dbReference type="OMA" id="NEHVEDK"/>
<keyword evidence="4 5" id="KW-0472">Membrane</keyword>
<feature type="domain" description="Major facilitator superfamily (MFS) profile" evidence="6">
    <location>
        <begin position="70"/>
        <end position="531"/>
    </location>
</feature>
<feature type="transmembrane region" description="Helical" evidence="5">
    <location>
        <begin position="167"/>
        <end position="185"/>
    </location>
</feature>
<evidence type="ECO:0000256" key="1">
    <source>
        <dbReference type="ARBA" id="ARBA00004141"/>
    </source>
</evidence>
<dbReference type="PANTHER" id="PTHR23502:SF181">
    <property type="entry name" value="MAJOR FACILITATOR SUPERFAMILY (MFS) PROFILE DOMAIN-CONTAINING PROTEIN"/>
    <property type="match status" value="1"/>
</dbReference>
<feature type="transmembrane region" description="Helical" evidence="5">
    <location>
        <begin position="434"/>
        <end position="453"/>
    </location>
</feature>
<feature type="transmembrane region" description="Helical" evidence="5">
    <location>
        <begin position="68"/>
        <end position="96"/>
    </location>
</feature>
<dbReference type="Proteomes" id="UP000011761">
    <property type="component" value="Unassembled WGS sequence"/>
</dbReference>
<dbReference type="GO" id="GO:0005886">
    <property type="term" value="C:plasma membrane"/>
    <property type="evidence" value="ECO:0007669"/>
    <property type="project" value="TreeGrafter"/>
</dbReference>
<feature type="transmembrane region" description="Helical" evidence="5">
    <location>
        <begin position="506"/>
        <end position="526"/>
    </location>
</feature>
<dbReference type="InterPro" id="IPR036259">
    <property type="entry name" value="MFS_trans_sf"/>
</dbReference>
<evidence type="ECO:0000256" key="3">
    <source>
        <dbReference type="ARBA" id="ARBA00022989"/>
    </source>
</evidence>
<dbReference type="PANTHER" id="PTHR23502">
    <property type="entry name" value="MAJOR FACILITATOR SUPERFAMILY"/>
    <property type="match status" value="1"/>
</dbReference>
<accession>M2NH03</accession>
<proteinExistence type="predicted"/>
<feature type="transmembrane region" description="Helical" evidence="5">
    <location>
        <begin position="197"/>
        <end position="220"/>
    </location>
</feature>
<dbReference type="AlphaFoldDB" id="M2NH03"/>
<dbReference type="HOGENOM" id="CLU_008455_13_6_1"/>
<evidence type="ECO:0000313" key="7">
    <source>
        <dbReference type="EMBL" id="EMC98599.1"/>
    </source>
</evidence>
<evidence type="ECO:0000313" key="8">
    <source>
        <dbReference type="Proteomes" id="UP000011761"/>
    </source>
</evidence>
<keyword evidence="8" id="KW-1185">Reference proteome</keyword>
<keyword evidence="3 5" id="KW-1133">Transmembrane helix</keyword>
<dbReference type="Pfam" id="PF07690">
    <property type="entry name" value="MFS_1"/>
    <property type="match status" value="1"/>
</dbReference>
<dbReference type="SUPFAM" id="SSF103473">
    <property type="entry name" value="MFS general substrate transporter"/>
    <property type="match status" value="1"/>
</dbReference>
<feature type="transmembrane region" description="Helical" evidence="5">
    <location>
        <begin position="366"/>
        <end position="387"/>
    </location>
</feature>
<dbReference type="PROSITE" id="PS50850">
    <property type="entry name" value="MFS"/>
    <property type="match status" value="1"/>
</dbReference>
<sequence>MSGFAYAFSLSKEAVKTATPPGTAKLIDHDLVRTISGHHSQTVDHIRLVPQPSRDPADPLNWSKWRKVATLFCVSLYPFVANITSASLASALPFLAAEFMPPIPPPDLGHLIAVNVLMFGGANIWWVPMANIFGRRPVILLSLLILTVCSVWAAKATTYNSLLAARIFQGIGGAASDTLCPNAVGEIFFRHQRGRAMAIYTVFLALGPIIGGIVGSYIAAAHGWRWSQWLNVILSAFTLVCCALLQAETLFDRNAAIAGVTERRNTHEDPEGHLHFEKQNDVRQEQVEPHTGHTYQSFSFDQSLRVGMYRGNVVKEFLAPWLTLRLPAVWVVMLHYGGLVGGIVTISTIGPQLVSMPPYDWGKNAGLINVGGLIGTVLGAAFTYLIADRLTKRQAQHEEHGLSEPESRLPALMPGLFLAVTGLWMFGFCAANPSHAAWVGLEVGYGMLTFGLMQVPSIDFNYIIEAYPALSGDCFVMITCLRAVIGFAWTFFVGEWIQKAGPAEPFGIFGMLLGVFALLTVPLYLYGKRVRIATKKWALGPEHH</sequence>
<comment type="subcellular location">
    <subcellularLocation>
        <location evidence="1">Membrane</location>
        <topology evidence="1">Multi-pass membrane protein</topology>
    </subcellularLocation>
</comment>
<dbReference type="InterPro" id="IPR011701">
    <property type="entry name" value="MFS"/>
</dbReference>
<keyword evidence="2 5" id="KW-0812">Transmembrane</keyword>
<evidence type="ECO:0000256" key="4">
    <source>
        <dbReference type="ARBA" id="ARBA00023136"/>
    </source>
</evidence>
<feature type="transmembrane region" description="Helical" evidence="5">
    <location>
        <begin position="226"/>
        <end position="245"/>
    </location>
</feature>
<dbReference type="InterPro" id="IPR020846">
    <property type="entry name" value="MFS_dom"/>
</dbReference>
<dbReference type="Gene3D" id="1.20.1250.20">
    <property type="entry name" value="MFS general substrate transporter like domains"/>
    <property type="match status" value="1"/>
</dbReference>
<dbReference type="KEGG" id="bcom:BAUCODRAFT_102930"/>
<gene>
    <name evidence="7" type="ORF">BAUCODRAFT_102930</name>
</gene>
<feature type="transmembrane region" description="Helical" evidence="5">
    <location>
        <begin position="108"/>
        <end position="126"/>
    </location>
</feature>
<dbReference type="EMBL" id="KB445552">
    <property type="protein sequence ID" value="EMC98599.1"/>
    <property type="molecule type" value="Genomic_DNA"/>
</dbReference>
<name>M2NH03_BAUPA</name>
<dbReference type="GeneID" id="19107065"/>
<evidence type="ECO:0000256" key="5">
    <source>
        <dbReference type="SAM" id="Phobius"/>
    </source>
</evidence>
<reference evidence="7 8" key="1">
    <citation type="journal article" date="2012" name="PLoS Pathog.">
        <title>Diverse lifestyles and strategies of plant pathogenesis encoded in the genomes of eighteen Dothideomycetes fungi.</title>
        <authorList>
            <person name="Ohm R.A."/>
            <person name="Feau N."/>
            <person name="Henrissat B."/>
            <person name="Schoch C.L."/>
            <person name="Horwitz B.A."/>
            <person name="Barry K.W."/>
            <person name="Condon B.J."/>
            <person name="Copeland A.C."/>
            <person name="Dhillon B."/>
            <person name="Glaser F."/>
            <person name="Hesse C.N."/>
            <person name="Kosti I."/>
            <person name="LaButti K."/>
            <person name="Lindquist E.A."/>
            <person name="Lucas S."/>
            <person name="Salamov A.A."/>
            <person name="Bradshaw R.E."/>
            <person name="Ciuffetti L."/>
            <person name="Hamelin R.C."/>
            <person name="Kema G.H.J."/>
            <person name="Lawrence C."/>
            <person name="Scott J.A."/>
            <person name="Spatafora J.W."/>
            <person name="Turgeon B.G."/>
            <person name="de Wit P.J.G.M."/>
            <person name="Zhong S."/>
            <person name="Goodwin S.B."/>
            <person name="Grigoriev I.V."/>
        </authorList>
    </citation>
    <scope>NUCLEOTIDE SEQUENCE [LARGE SCALE GENOMIC DNA]</scope>
    <source>
        <strain evidence="7 8">UAMH 10762</strain>
    </source>
</reference>
<dbReference type="GO" id="GO:0022857">
    <property type="term" value="F:transmembrane transporter activity"/>
    <property type="evidence" value="ECO:0007669"/>
    <property type="project" value="InterPro"/>
</dbReference>
<dbReference type="eggNOG" id="KOG0255">
    <property type="taxonomic scope" value="Eukaryota"/>
</dbReference>
<feature type="transmembrane region" description="Helical" evidence="5">
    <location>
        <begin position="474"/>
        <end position="494"/>
    </location>
</feature>
<dbReference type="OrthoDB" id="2533084at2759"/>
<organism evidence="7 8">
    <name type="scientific">Baudoinia panamericana (strain UAMH 10762)</name>
    <name type="common">Angels' share fungus</name>
    <name type="synonym">Baudoinia compniacensis (strain UAMH 10762)</name>
    <dbReference type="NCBI Taxonomy" id="717646"/>
    <lineage>
        <taxon>Eukaryota</taxon>
        <taxon>Fungi</taxon>
        <taxon>Dikarya</taxon>
        <taxon>Ascomycota</taxon>
        <taxon>Pezizomycotina</taxon>
        <taxon>Dothideomycetes</taxon>
        <taxon>Dothideomycetidae</taxon>
        <taxon>Mycosphaerellales</taxon>
        <taxon>Teratosphaeriaceae</taxon>
        <taxon>Baudoinia</taxon>
    </lineage>
</organism>
<feature type="transmembrane region" description="Helical" evidence="5">
    <location>
        <begin position="408"/>
        <end position="428"/>
    </location>
</feature>
<evidence type="ECO:0000256" key="2">
    <source>
        <dbReference type="ARBA" id="ARBA00022692"/>
    </source>
</evidence>